<dbReference type="Proteomes" id="UP000023152">
    <property type="component" value="Unassembled WGS sequence"/>
</dbReference>
<evidence type="ECO:0000313" key="3">
    <source>
        <dbReference type="Proteomes" id="UP000023152"/>
    </source>
</evidence>
<comment type="caution">
    <text evidence="2">The sequence shown here is derived from an EMBL/GenBank/DDBJ whole genome shotgun (WGS) entry which is preliminary data.</text>
</comment>
<feature type="non-terminal residue" evidence="2">
    <location>
        <position position="1"/>
    </location>
</feature>
<organism evidence="2 3">
    <name type="scientific">Reticulomyxa filosa</name>
    <dbReference type="NCBI Taxonomy" id="46433"/>
    <lineage>
        <taxon>Eukaryota</taxon>
        <taxon>Sar</taxon>
        <taxon>Rhizaria</taxon>
        <taxon>Retaria</taxon>
        <taxon>Foraminifera</taxon>
        <taxon>Monothalamids</taxon>
        <taxon>Reticulomyxidae</taxon>
        <taxon>Reticulomyxa</taxon>
    </lineage>
</organism>
<feature type="region of interest" description="Disordered" evidence="1">
    <location>
        <begin position="197"/>
        <end position="237"/>
    </location>
</feature>
<keyword evidence="3" id="KW-1185">Reference proteome</keyword>
<feature type="compositionally biased region" description="Acidic residues" evidence="1">
    <location>
        <begin position="213"/>
        <end position="228"/>
    </location>
</feature>
<proteinExistence type="predicted"/>
<evidence type="ECO:0000313" key="2">
    <source>
        <dbReference type="EMBL" id="ETO28202.1"/>
    </source>
</evidence>
<dbReference type="AlphaFoldDB" id="X6NS83"/>
<dbReference type="EMBL" id="ASPP01006801">
    <property type="protein sequence ID" value="ETO28202.1"/>
    <property type="molecule type" value="Genomic_DNA"/>
</dbReference>
<evidence type="ECO:0000256" key="1">
    <source>
        <dbReference type="SAM" id="MobiDB-lite"/>
    </source>
</evidence>
<gene>
    <name evidence="2" type="ORF">RFI_08929</name>
</gene>
<protein>
    <submittedName>
        <fullName evidence="2">Uncharacterized protein</fullName>
    </submittedName>
</protein>
<feature type="compositionally biased region" description="Low complexity" evidence="1">
    <location>
        <begin position="197"/>
        <end position="212"/>
    </location>
</feature>
<reference evidence="2 3" key="1">
    <citation type="journal article" date="2013" name="Curr. Biol.">
        <title>The Genome of the Foraminiferan Reticulomyxa filosa.</title>
        <authorList>
            <person name="Glockner G."/>
            <person name="Hulsmann N."/>
            <person name="Schleicher M."/>
            <person name="Noegel A.A."/>
            <person name="Eichinger L."/>
            <person name="Gallinger C."/>
            <person name="Pawlowski J."/>
            <person name="Sierra R."/>
            <person name="Euteneuer U."/>
            <person name="Pillet L."/>
            <person name="Moustafa A."/>
            <person name="Platzer M."/>
            <person name="Groth M."/>
            <person name="Szafranski K."/>
            <person name="Schliwa M."/>
        </authorList>
    </citation>
    <scope>NUCLEOTIDE SEQUENCE [LARGE SCALE GENOMIC DNA]</scope>
</reference>
<name>X6NS83_RETFI</name>
<sequence length="254" mass="29104">PPFLKKKKKKKLELLWIGRDDEGDYSLYSMENPLFGPDKISCINKSGHYAHLERLPAFFKNINSYYKSIHAMKQGDDSSKSTPQLINKSIKILAEFLYTNLCSIYEWDLKKSKTDSNSPAVVKKELVVLNFMYFITEGFLIGLLELSELDIEDLINVSEDIKTLDDHMSGIECLDMEYLKSFLQVCRGFVPDIALMDENNSNQDNTSDNASDSSEEEDENEADEELSDESASMSEGEEELLMMKLRCMFPAERH</sequence>
<accession>X6NS83</accession>